<dbReference type="InterPro" id="IPR058548">
    <property type="entry name" value="MlaB-like_STAS"/>
</dbReference>
<sequence length="118" mass="12422">MDAPVWPLEVTALTEAPGVRLGGEIDLSTLPLLEMALGLLVGAAGDFIVDLAKVTFIDVRGLKALASAAIELHGAGGKVYLRGVNSLTLHVLGLCGWNGLFEFTDSQPSGREVHRSTR</sequence>
<gene>
    <name evidence="2" type="ORF">LXN57_32575</name>
</gene>
<protein>
    <submittedName>
        <fullName evidence="2">STAS domain-containing protein</fullName>
    </submittedName>
</protein>
<reference evidence="2 3" key="1">
    <citation type="submission" date="2022-06" db="EMBL/GenBank/DDBJ databases">
        <title>Actinoplanes abujensis sp. nov., isolated from Nigerian arid soil.</title>
        <authorList>
            <person name="Ding P."/>
        </authorList>
    </citation>
    <scope>NUCLEOTIDE SEQUENCE [LARGE SCALE GENOMIC DNA]</scope>
    <source>
        <strain evidence="3">TRM88002</strain>
    </source>
</reference>
<name>A0ABT0Y8F3_9ACTN</name>
<dbReference type="EMBL" id="JAMQOL010000047">
    <property type="protein sequence ID" value="MCM4082314.1"/>
    <property type="molecule type" value="Genomic_DNA"/>
</dbReference>
<proteinExistence type="predicted"/>
<comment type="caution">
    <text evidence="2">The sequence shown here is derived from an EMBL/GenBank/DDBJ whole genome shotgun (WGS) entry which is preliminary data.</text>
</comment>
<evidence type="ECO:0000313" key="3">
    <source>
        <dbReference type="Proteomes" id="UP001523216"/>
    </source>
</evidence>
<organism evidence="2 3">
    <name type="scientific">Paractinoplanes hotanensis</name>
    <dbReference type="NCBI Taxonomy" id="2906497"/>
    <lineage>
        <taxon>Bacteria</taxon>
        <taxon>Bacillati</taxon>
        <taxon>Actinomycetota</taxon>
        <taxon>Actinomycetes</taxon>
        <taxon>Micromonosporales</taxon>
        <taxon>Micromonosporaceae</taxon>
        <taxon>Paractinoplanes</taxon>
    </lineage>
</organism>
<dbReference type="Pfam" id="PF13466">
    <property type="entry name" value="STAS_2"/>
    <property type="match status" value="1"/>
</dbReference>
<accession>A0ABT0Y8F3</accession>
<dbReference type="Proteomes" id="UP001523216">
    <property type="component" value="Unassembled WGS sequence"/>
</dbReference>
<dbReference type="InterPro" id="IPR036513">
    <property type="entry name" value="STAS_dom_sf"/>
</dbReference>
<dbReference type="SUPFAM" id="SSF52091">
    <property type="entry name" value="SpoIIaa-like"/>
    <property type="match status" value="1"/>
</dbReference>
<dbReference type="RefSeq" id="WP_251802032.1">
    <property type="nucleotide sequence ID" value="NZ_JAMQOL010000047.1"/>
</dbReference>
<dbReference type="PROSITE" id="PS50801">
    <property type="entry name" value="STAS"/>
    <property type="match status" value="1"/>
</dbReference>
<feature type="domain" description="STAS" evidence="1">
    <location>
        <begin position="19"/>
        <end position="96"/>
    </location>
</feature>
<dbReference type="CDD" id="cd07043">
    <property type="entry name" value="STAS_anti-anti-sigma_factors"/>
    <property type="match status" value="1"/>
</dbReference>
<evidence type="ECO:0000313" key="2">
    <source>
        <dbReference type="EMBL" id="MCM4082314.1"/>
    </source>
</evidence>
<dbReference type="Gene3D" id="3.30.750.24">
    <property type="entry name" value="STAS domain"/>
    <property type="match status" value="1"/>
</dbReference>
<dbReference type="InterPro" id="IPR002645">
    <property type="entry name" value="STAS_dom"/>
</dbReference>
<keyword evidence="3" id="KW-1185">Reference proteome</keyword>
<evidence type="ECO:0000259" key="1">
    <source>
        <dbReference type="PROSITE" id="PS50801"/>
    </source>
</evidence>